<dbReference type="AlphaFoldDB" id="A0A3N0Z184"/>
<protein>
    <submittedName>
        <fullName evidence="3">Lysozyme C, milk isozyme</fullName>
    </submittedName>
</protein>
<feature type="chain" id="PRO_5017925363" evidence="2">
    <location>
        <begin position="26"/>
        <end position="228"/>
    </location>
</feature>
<comment type="caution">
    <text evidence="3">The sequence shown here is derived from an EMBL/GenBank/DDBJ whole genome shotgun (WGS) entry which is preliminary data.</text>
</comment>
<sequence>MKSVLSVKMLAALALVLLVSSVTEGRILSKCELKDKLKAALGGNQGGNVPGGNVTPGVGIVCFVERMSKFNTNLVTPIRGDVRPPAGPPPRPEQRPNGRPGGRPSQGRPGGRGKRSPGGGRDRNPPSFFDDSSEEDSRESSERSARVPTKLYGIFQLSDRVACSSGPGQSLNICRMDCSGVTALIDDDIRDDIACLQTLLDSVNNAKHLLFVKECLNVNPLQYFAECV</sequence>
<dbReference type="InterPro" id="IPR001916">
    <property type="entry name" value="Glyco_hydro_22"/>
</dbReference>
<dbReference type="Pfam" id="PF00062">
    <property type="entry name" value="Lys"/>
    <property type="match status" value="1"/>
</dbReference>
<gene>
    <name evidence="3" type="ORF">DPX16_23543</name>
</gene>
<reference evidence="3 4" key="1">
    <citation type="submission" date="2018-10" db="EMBL/GenBank/DDBJ databases">
        <title>Genome assembly for a Yunnan-Guizhou Plateau 3E fish, Anabarilius grahami (Regan), and its evolutionary and genetic applications.</title>
        <authorList>
            <person name="Jiang W."/>
        </authorList>
    </citation>
    <scope>NUCLEOTIDE SEQUENCE [LARGE SCALE GENOMIC DNA]</scope>
    <source>
        <strain evidence="3">AG-KIZ</strain>
        <tissue evidence="3">Muscle</tissue>
    </source>
</reference>
<name>A0A3N0Z184_ANAGA</name>
<evidence type="ECO:0000313" key="3">
    <source>
        <dbReference type="EMBL" id="ROL52051.1"/>
    </source>
</evidence>
<proteinExistence type="predicted"/>
<feature type="signal peptide" evidence="2">
    <location>
        <begin position="1"/>
        <end position="25"/>
    </location>
</feature>
<keyword evidence="4" id="KW-1185">Reference proteome</keyword>
<accession>A0A3N0Z184</accession>
<dbReference type="SUPFAM" id="SSF53955">
    <property type="entry name" value="Lysozyme-like"/>
    <property type="match status" value="1"/>
</dbReference>
<evidence type="ECO:0000256" key="2">
    <source>
        <dbReference type="SAM" id="SignalP"/>
    </source>
</evidence>
<organism evidence="3 4">
    <name type="scientific">Anabarilius grahami</name>
    <name type="common">Kanglang fish</name>
    <name type="synonym">Barilius grahami</name>
    <dbReference type="NCBI Taxonomy" id="495550"/>
    <lineage>
        <taxon>Eukaryota</taxon>
        <taxon>Metazoa</taxon>
        <taxon>Chordata</taxon>
        <taxon>Craniata</taxon>
        <taxon>Vertebrata</taxon>
        <taxon>Euteleostomi</taxon>
        <taxon>Actinopterygii</taxon>
        <taxon>Neopterygii</taxon>
        <taxon>Teleostei</taxon>
        <taxon>Ostariophysi</taxon>
        <taxon>Cypriniformes</taxon>
        <taxon>Xenocyprididae</taxon>
        <taxon>Xenocypridinae</taxon>
        <taxon>Xenocypridinae incertae sedis</taxon>
        <taxon>Anabarilius</taxon>
    </lineage>
</organism>
<dbReference type="OrthoDB" id="17373at2759"/>
<dbReference type="Proteomes" id="UP000281406">
    <property type="component" value="Unassembled WGS sequence"/>
</dbReference>
<dbReference type="Gene3D" id="1.10.530.10">
    <property type="match status" value="1"/>
</dbReference>
<dbReference type="PANTHER" id="PTHR11407:SF69">
    <property type="entry name" value="LYSOZYME C, MILK ISOZYME"/>
    <property type="match status" value="1"/>
</dbReference>
<feature type="compositionally biased region" description="Low complexity" evidence="1">
    <location>
        <begin position="95"/>
        <end position="107"/>
    </location>
</feature>
<dbReference type="PANTHER" id="PTHR11407">
    <property type="entry name" value="LYSOZYME C"/>
    <property type="match status" value="1"/>
</dbReference>
<keyword evidence="2" id="KW-0732">Signal</keyword>
<evidence type="ECO:0000313" key="4">
    <source>
        <dbReference type="Proteomes" id="UP000281406"/>
    </source>
</evidence>
<dbReference type="EMBL" id="RJVU01017965">
    <property type="protein sequence ID" value="ROL52051.1"/>
    <property type="molecule type" value="Genomic_DNA"/>
</dbReference>
<feature type="region of interest" description="Disordered" evidence="1">
    <location>
        <begin position="75"/>
        <end position="145"/>
    </location>
</feature>
<dbReference type="GO" id="GO:0003796">
    <property type="term" value="F:lysozyme activity"/>
    <property type="evidence" value="ECO:0007669"/>
    <property type="project" value="TreeGrafter"/>
</dbReference>
<evidence type="ECO:0000256" key="1">
    <source>
        <dbReference type="SAM" id="MobiDB-lite"/>
    </source>
</evidence>
<dbReference type="InterPro" id="IPR023346">
    <property type="entry name" value="Lysozyme-like_dom_sf"/>
</dbReference>